<proteinExistence type="predicted"/>
<dbReference type="EMBL" id="QXFY01004919">
    <property type="protein sequence ID" value="KAE9274700.1"/>
    <property type="molecule type" value="Genomic_DNA"/>
</dbReference>
<dbReference type="Proteomes" id="UP000486351">
    <property type="component" value="Unassembled WGS sequence"/>
</dbReference>
<dbReference type="Proteomes" id="UP000437068">
    <property type="component" value="Unassembled WGS sequence"/>
</dbReference>
<evidence type="ECO:0000313" key="1">
    <source>
        <dbReference type="EMBL" id="KAE9230641.1"/>
    </source>
</evidence>
<name>A0A6A3Z531_9STRA</name>
<dbReference type="AlphaFoldDB" id="A0A6A3Z531"/>
<evidence type="ECO:0000313" key="3">
    <source>
        <dbReference type="EMBL" id="KAE9274700.1"/>
    </source>
</evidence>
<gene>
    <name evidence="4" type="ORF">PF001_g1490</name>
    <name evidence="1" type="ORF">PF002_g12936</name>
    <name evidence="2" type="ORF">PF004_g1452</name>
    <name evidence="3" type="ORF">PF008_g29526</name>
</gene>
<reference evidence="5 6" key="1">
    <citation type="submission" date="2018-08" db="EMBL/GenBank/DDBJ databases">
        <title>Genomic investigation of the strawberry pathogen Phytophthora fragariae indicates pathogenicity is determined by transcriptional variation in three key races.</title>
        <authorList>
            <person name="Adams T.M."/>
            <person name="Armitage A.D."/>
            <person name="Sobczyk M.K."/>
            <person name="Bates H.J."/>
            <person name="Dunwell J.M."/>
            <person name="Nellist C.F."/>
            <person name="Harrison R.J."/>
        </authorList>
    </citation>
    <scope>NUCLEOTIDE SEQUENCE [LARGE SCALE GENOMIC DNA]</scope>
    <source>
        <strain evidence="4 5">A4</strain>
        <strain evidence="1 6">BC-1</strain>
        <strain evidence="2 7">BC-23</strain>
        <strain evidence="3 8">NOV-77</strain>
    </source>
</reference>
<dbReference type="EMBL" id="QXGC01000035">
    <property type="protein sequence ID" value="KAE9253580.1"/>
    <property type="molecule type" value="Genomic_DNA"/>
</dbReference>
<evidence type="ECO:0000313" key="5">
    <source>
        <dbReference type="Proteomes" id="UP000437068"/>
    </source>
</evidence>
<dbReference type="Proteomes" id="UP000476176">
    <property type="component" value="Unassembled WGS sequence"/>
</dbReference>
<dbReference type="EMBL" id="QXGD01000640">
    <property type="protein sequence ID" value="KAE9230641.1"/>
    <property type="molecule type" value="Genomic_DNA"/>
</dbReference>
<comment type="caution">
    <text evidence="1">The sequence shown here is derived from an EMBL/GenBank/DDBJ whole genome shotgun (WGS) entry which is preliminary data.</text>
</comment>
<accession>A0A6A3Z531</accession>
<evidence type="ECO:0000313" key="2">
    <source>
        <dbReference type="EMBL" id="KAE9253580.1"/>
    </source>
</evidence>
<evidence type="ECO:0000313" key="7">
    <source>
        <dbReference type="Proteomes" id="UP000476176"/>
    </source>
</evidence>
<evidence type="ECO:0000313" key="8">
    <source>
        <dbReference type="Proteomes" id="UP000486351"/>
    </source>
</evidence>
<protein>
    <submittedName>
        <fullName evidence="1">Uncharacterized protein</fullName>
    </submittedName>
</protein>
<evidence type="ECO:0000313" key="6">
    <source>
        <dbReference type="Proteomes" id="UP000440367"/>
    </source>
</evidence>
<evidence type="ECO:0000313" key="4">
    <source>
        <dbReference type="EMBL" id="KAE9328302.1"/>
    </source>
</evidence>
<organism evidence="1 6">
    <name type="scientific">Phytophthora fragariae</name>
    <dbReference type="NCBI Taxonomy" id="53985"/>
    <lineage>
        <taxon>Eukaryota</taxon>
        <taxon>Sar</taxon>
        <taxon>Stramenopiles</taxon>
        <taxon>Oomycota</taxon>
        <taxon>Peronosporomycetes</taxon>
        <taxon>Peronosporales</taxon>
        <taxon>Peronosporaceae</taxon>
        <taxon>Phytophthora</taxon>
    </lineage>
</organism>
<dbReference type="EMBL" id="QXGE01000036">
    <property type="protein sequence ID" value="KAE9328302.1"/>
    <property type="molecule type" value="Genomic_DNA"/>
</dbReference>
<dbReference type="Proteomes" id="UP000440367">
    <property type="component" value="Unassembled WGS sequence"/>
</dbReference>
<sequence>MHILNLCLQYAIGIRENKETVSVYDPKTGAKARNKRYYTVGGEFKKGRQLIKAVRDLNNHFSTDQRCKGLEGAQDFFSLPKLKTTVDCETRVAYTVKLFQHSIVNCSAFQGYFK</sequence>